<accession>A0ABW1KAD7</accession>
<gene>
    <name evidence="2" type="ORF">ACFP2T_20610</name>
</gene>
<protein>
    <submittedName>
        <fullName evidence="2">YbaB/EbfC family nucleoid-associated protein</fullName>
    </submittedName>
</protein>
<sequence length="115" mass="12648">MSVRQEHGAEMPPEITQAIAQLEHQRREADRIRQAIDQLVVKGASRGNEVVATVRGTGRITEVSIEPEVLRRYDAYDVGVLVTEAVNNAQDRLAKATEARFAPLITAADRLVSSV</sequence>
<evidence type="ECO:0000313" key="3">
    <source>
        <dbReference type="Proteomes" id="UP001596203"/>
    </source>
</evidence>
<dbReference type="InterPro" id="IPR004401">
    <property type="entry name" value="YbaB/EbfC"/>
</dbReference>
<dbReference type="Gene3D" id="3.30.1310.10">
    <property type="entry name" value="Nucleoid-associated protein YbaB-like domain"/>
    <property type="match status" value="1"/>
</dbReference>
<dbReference type="SUPFAM" id="SSF82607">
    <property type="entry name" value="YbaB-like"/>
    <property type="match status" value="1"/>
</dbReference>
<name>A0ABW1KAD7_9ACTN</name>
<reference evidence="3" key="1">
    <citation type="journal article" date="2019" name="Int. J. Syst. Evol. Microbiol.">
        <title>The Global Catalogue of Microorganisms (GCM) 10K type strain sequencing project: providing services to taxonomists for standard genome sequencing and annotation.</title>
        <authorList>
            <consortium name="The Broad Institute Genomics Platform"/>
            <consortium name="The Broad Institute Genome Sequencing Center for Infectious Disease"/>
            <person name="Wu L."/>
            <person name="Ma J."/>
        </authorList>
    </citation>
    <scope>NUCLEOTIDE SEQUENCE [LARGE SCALE GENOMIC DNA]</scope>
    <source>
        <strain evidence="3">ZS-35-S2</strain>
    </source>
</reference>
<evidence type="ECO:0000313" key="2">
    <source>
        <dbReference type="EMBL" id="MFC6018599.1"/>
    </source>
</evidence>
<comment type="caution">
    <text evidence="2">The sequence shown here is derived from an EMBL/GenBank/DDBJ whole genome shotgun (WGS) entry which is preliminary data.</text>
</comment>
<dbReference type="EMBL" id="JBHSPR010000017">
    <property type="protein sequence ID" value="MFC6018599.1"/>
    <property type="molecule type" value="Genomic_DNA"/>
</dbReference>
<dbReference type="Pfam" id="PF02575">
    <property type="entry name" value="YbaB_DNA_bd"/>
    <property type="match status" value="1"/>
</dbReference>
<feature type="coiled-coil region" evidence="1">
    <location>
        <begin position="15"/>
        <end position="42"/>
    </location>
</feature>
<dbReference type="InterPro" id="IPR036894">
    <property type="entry name" value="YbaB-like_sf"/>
</dbReference>
<keyword evidence="3" id="KW-1185">Reference proteome</keyword>
<dbReference type="Proteomes" id="UP001596203">
    <property type="component" value="Unassembled WGS sequence"/>
</dbReference>
<evidence type="ECO:0000256" key="1">
    <source>
        <dbReference type="SAM" id="Coils"/>
    </source>
</evidence>
<keyword evidence="1" id="KW-0175">Coiled coil</keyword>
<dbReference type="RefSeq" id="WP_377424238.1">
    <property type="nucleotide sequence ID" value="NZ_JBHSPR010000017.1"/>
</dbReference>
<proteinExistence type="predicted"/>
<organism evidence="2 3">
    <name type="scientific">Plantactinospora solaniradicis</name>
    <dbReference type="NCBI Taxonomy" id="1723736"/>
    <lineage>
        <taxon>Bacteria</taxon>
        <taxon>Bacillati</taxon>
        <taxon>Actinomycetota</taxon>
        <taxon>Actinomycetes</taxon>
        <taxon>Micromonosporales</taxon>
        <taxon>Micromonosporaceae</taxon>
        <taxon>Plantactinospora</taxon>
    </lineage>
</organism>